<dbReference type="InterPro" id="IPR013098">
    <property type="entry name" value="Ig_I-set"/>
</dbReference>
<dbReference type="PIRSF" id="PIRSF000615">
    <property type="entry name" value="TyrPK_CSF1-R"/>
    <property type="match status" value="1"/>
</dbReference>
<evidence type="ECO:0000256" key="3">
    <source>
        <dbReference type="ARBA" id="ARBA00022692"/>
    </source>
</evidence>
<keyword evidence="6" id="KW-1015">Disulfide bond</keyword>
<keyword evidence="4 15" id="KW-1133">Transmembrane helix</keyword>
<dbReference type="PROSITE" id="PS00107">
    <property type="entry name" value="PROTEIN_KINASE_ATP"/>
    <property type="match status" value="1"/>
</dbReference>
<comment type="caution">
    <text evidence="18">The sequence shown here is derived from an EMBL/GenBank/DDBJ whole genome shotgun (WGS) entry which is preliminary data.</text>
</comment>
<evidence type="ECO:0000256" key="13">
    <source>
        <dbReference type="PIRSR" id="PIRSR000615-3"/>
    </source>
</evidence>
<evidence type="ECO:0000256" key="11">
    <source>
        <dbReference type="PIRSR" id="PIRSR000615-1"/>
    </source>
</evidence>
<dbReference type="PANTHER" id="PTHR24416:SF622">
    <property type="entry name" value="PROTEIN KINASE DOMAIN-CONTAINING PROTEIN"/>
    <property type="match status" value="1"/>
</dbReference>
<feature type="binding site" evidence="12">
    <location>
        <position position="642"/>
    </location>
    <ligand>
        <name>ATP</name>
        <dbReference type="ChEBI" id="CHEBI:30616"/>
    </ligand>
</feature>
<feature type="domain" description="Ig-like" evidence="17">
    <location>
        <begin position="270"/>
        <end position="362"/>
    </location>
</feature>
<keyword evidence="3 15" id="KW-0812">Transmembrane</keyword>
<sequence>MQPFASLPLENERIVEVCSHQDLTKTSCKMPVVICVVLLFLEQQIGAVGGRCSSAEDATKPFSTEPTVEMNNLEFPNEHVLPTGYNITVVCTSNKQADKNEKQYKPYWIQYSFNNVYQRHLSCGGGYKISHYESPKVCNYPIQNATEKNSGNYTCKASSQSGCTIETMALTFKKPSSPLFSHHQPRKVNFIKSSRAKLSCNASGVPRPFITWFKDGDRLSSSSVEGSQGYSILNFESVQPYDQGQYWCEANSTEGRSTSPTVNLTVVWKPEFSIHPQDKTKYFDDDATNVSISFSCAANGSPLPVISWSENNSKVDDDKAIQKDNISILTLVFNEGTEKHFKYRCVAKNSLGNISSQEATLMIAKRHKKPLMTADNREPNTVTNDNRSAIIWSTVITGASIFIITVIVLLIIKWRLESRFTYQLDQEVYKRTQETFEIKITNTNDTINQLRNSLSASTDEGQLPHPSATGENGVVENETYLQLMAVDRNWEIPRDRLTISEEKLGRGEFGEVKKGIYLRTDGNELSVAVKTLKDNKNMQHRMALIKELETLIQVGRHPNIVSLVGACTFEEPLCVVIEFVSGGSLDKLLRSSRVQNQQVEPSYVNIWSRLTERELLRVASDVASGMRHLESKQCIHRDLACRNVLVGKGLIAKVADFGMARDVSADGQYIKTTEGRVPWLWMSVEALKGTCTIKGDVWSFGVTLWEIVTLGK</sequence>
<dbReference type="CDD" id="cd00096">
    <property type="entry name" value="Ig"/>
    <property type="match status" value="1"/>
</dbReference>
<feature type="domain" description="Ig-like" evidence="17">
    <location>
        <begin position="66"/>
        <end position="171"/>
    </location>
</feature>
<evidence type="ECO:0000256" key="14">
    <source>
        <dbReference type="PROSITE-ProRule" id="PRU10141"/>
    </source>
</evidence>
<dbReference type="InterPro" id="IPR003599">
    <property type="entry name" value="Ig_sub"/>
</dbReference>
<feature type="binding site" evidence="12">
    <location>
        <begin position="505"/>
        <end position="512"/>
    </location>
    <ligand>
        <name>ATP</name>
        <dbReference type="ChEBI" id="CHEBI:30616"/>
    </ligand>
</feature>
<dbReference type="SUPFAM" id="SSF48726">
    <property type="entry name" value="Immunoglobulin"/>
    <property type="match status" value="3"/>
</dbReference>
<keyword evidence="12 14" id="KW-0067">ATP-binding</keyword>
<comment type="subcellular location">
    <subcellularLocation>
        <location evidence="1">Membrane</location>
        <topology evidence="1">Single-pass membrane protein</topology>
    </subcellularLocation>
</comment>
<feature type="domain" description="Ig-like" evidence="17">
    <location>
        <begin position="175"/>
        <end position="263"/>
    </location>
</feature>
<dbReference type="GO" id="GO:0005524">
    <property type="term" value="F:ATP binding"/>
    <property type="evidence" value="ECO:0007669"/>
    <property type="project" value="UniProtKB-UniRule"/>
</dbReference>
<evidence type="ECO:0000256" key="9">
    <source>
        <dbReference type="ARBA" id="ARBA00023319"/>
    </source>
</evidence>
<dbReference type="Pfam" id="PF13927">
    <property type="entry name" value="Ig_3"/>
    <property type="match status" value="1"/>
</dbReference>
<dbReference type="InterPro" id="IPR008266">
    <property type="entry name" value="Tyr_kinase_AS"/>
</dbReference>
<dbReference type="PRINTS" id="PR00109">
    <property type="entry name" value="TYRKINASE"/>
</dbReference>
<keyword evidence="13" id="KW-0479">Metal-binding</keyword>
<dbReference type="EC" id="2.7.10.1" evidence="2"/>
<dbReference type="SMART" id="SM00408">
    <property type="entry name" value="IGc2"/>
    <property type="match status" value="2"/>
</dbReference>
<evidence type="ECO:0000259" key="17">
    <source>
        <dbReference type="PROSITE" id="PS50835"/>
    </source>
</evidence>
<dbReference type="InterPro" id="IPR020635">
    <property type="entry name" value="Tyr_kinase_cat_dom"/>
</dbReference>
<dbReference type="InterPro" id="IPR000719">
    <property type="entry name" value="Prot_kinase_dom"/>
</dbReference>
<dbReference type="AlphaFoldDB" id="A0A2B4S5D0"/>
<evidence type="ECO:0000256" key="12">
    <source>
        <dbReference type="PIRSR" id="PIRSR000615-2"/>
    </source>
</evidence>
<dbReference type="SUPFAM" id="SSF56112">
    <property type="entry name" value="Protein kinase-like (PK-like)"/>
    <property type="match status" value="1"/>
</dbReference>
<keyword evidence="12 14" id="KW-0547">Nucleotide-binding</keyword>
<feature type="transmembrane region" description="Helical" evidence="15">
    <location>
        <begin position="389"/>
        <end position="412"/>
    </location>
</feature>
<comment type="catalytic activity">
    <reaction evidence="10">
        <text>L-tyrosyl-[protein] + ATP = O-phospho-L-tyrosyl-[protein] + ADP + H(+)</text>
        <dbReference type="Rhea" id="RHEA:10596"/>
        <dbReference type="Rhea" id="RHEA-COMP:10136"/>
        <dbReference type="Rhea" id="RHEA-COMP:20101"/>
        <dbReference type="ChEBI" id="CHEBI:15378"/>
        <dbReference type="ChEBI" id="CHEBI:30616"/>
        <dbReference type="ChEBI" id="CHEBI:46858"/>
        <dbReference type="ChEBI" id="CHEBI:61978"/>
        <dbReference type="ChEBI" id="CHEBI:456216"/>
        <dbReference type="EC" id="2.7.10.1"/>
    </reaction>
</comment>
<dbReference type="GO" id="GO:0004714">
    <property type="term" value="F:transmembrane receptor protein tyrosine kinase activity"/>
    <property type="evidence" value="ECO:0007669"/>
    <property type="project" value="UniProtKB-EC"/>
</dbReference>
<dbReference type="Pfam" id="PF07714">
    <property type="entry name" value="PK_Tyr_Ser-Thr"/>
    <property type="match status" value="1"/>
</dbReference>
<dbReference type="PROSITE" id="PS50011">
    <property type="entry name" value="PROTEIN_KINASE_DOM"/>
    <property type="match status" value="1"/>
</dbReference>
<evidence type="ECO:0000256" key="10">
    <source>
        <dbReference type="ARBA" id="ARBA00051243"/>
    </source>
</evidence>
<dbReference type="Gene3D" id="2.60.40.10">
    <property type="entry name" value="Immunoglobulins"/>
    <property type="match status" value="3"/>
</dbReference>
<feature type="binding site" evidence="12 14">
    <location>
        <position position="530"/>
    </location>
    <ligand>
        <name>ATP</name>
        <dbReference type="ChEBI" id="CHEBI:30616"/>
    </ligand>
</feature>
<keyword evidence="7 18" id="KW-0675">Receptor</keyword>
<dbReference type="GO" id="GO:0007169">
    <property type="term" value="P:cell surface receptor protein tyrosine kinase signaling pathway"/>
    <property type="evidence" value="ECO:0007669"/>
    <property type="project" value="TreeGrafter"/>
</dbReference>
<keyword evidence="13" id="KW-0460">Magnesium</keyword>
<feature type="active site" description="Proton acceptor" evidence="11">
    <location>
        <position position="638"/>
    </location>
</feature>
<reference evidence="19" key="1">
    <citation type="journal article" date="2017" name="bioRxiv">
        <title>Comparative analysis of the genomes of Stylophora pistillata and Acropora digitifera provides evidence for extensive differences between species of corals.</title>
        <authorList>
            <person name="Voolstra C.R."/>
            <person name="Li Y."/>
            <person name="Liew Y.J."/>
            <person name="Baumgarten S."/>
            <person name="Zoccola D."/>
            <person name="Flot J.-F."/>
            <person name="Tambutte S."/>
            <person name="Allemand D."/>
            <person name="Aranda M."/>
        </authorList>
    </citation>
    <scope>NUCLEOTIDE SEQUENCE [LARGE SCALE GENOMIC DNA]</scope>
</reference>
<dbReference type="InterPro" id="IPR050122">
    <property type="entry name" value="RTK"/>
</dbReference>
<dbReference type="GO" id="GO:0046872">
    <property type="term" value="F:metal ion binding"/>
    <property type="evidence" value="ECO:0007669"/>
    <property type="project" value="UniProtKB-KW"/>
</dbReference>
<evidence type="ECO:0000313" key="19">
    <source>
        <dbReference type="Proteomes" id="UP000225706"/>
    </source>
</evidence>
<dbReference type="Pfam" id="PF07679">
    <property type="entry name" value="I-set"/>
    <property type="match status" value="1"/>
</dbReference>
<keyword evidence="19" id="KW-1185">Reference proteome</keyword>
<evidence type="ECO:0000256" key="5">
    <source>
        <dbReference type="ARBA" id="ARBA00023136"/>
    </source>
</evidence>
<evidence type="ECO:0000256" key="2">
    <source>
        <dbReference type="ARBA" id="ARBA00011902"/>
    </source>
</evidence>
<feature type="binding site" evidence="13">
    <location>
        <position position="643"/>
    </location>
    <ligand>
        <name>Mg(2+)</name>
        <dbReference type="ChEBI" id="CHEBI:18420"/>
    </ligand>
</feature>
<dbReference type="Proteomes" id="UP000225706">
    <property type="component" value="Unassembled WGS sequence"/>
</dbReference>
<keyword evidence="8" id="KW-0325">Glycoprotein</keyword>
<evidence type="ECO:0000256" key="8">
    <source>
        <dbReference type="ARBA" id="ARBA00023180"/>
    </source>
</evidence>
<dbReference type="Gene3D" id="3.30.200.20">
    <property type="entry name" value="Phosphorylase Kinase, domain 1"/>
    <property type="match status" value="1"/>
</dbReference>
<organism evidence="18 19">
    <name type="scientific">Stylophora pistillata</name>
    <name type="common">Smooth cauliflower coral</name>
    <dbReference type="NCBI Taxonomy" id="50429"/>
    <lineage>
        <taxon>Eukaryota</taxon>
        <taxon>Metazoa</taxon>
        <taxon>Cnidaria</taxon>
        <taxon>Anthozoa</taxon>
        <taxon>Hexacorallia</taxon>
        <taxon>Scleractinia</taxon>
        <taxon>Astrocoeniina</taxon>
        <taxon>Pocilloporidae</taxon>
        <taxon>Stylophora</taxon>
    </lineage>
</organism>
<dbReference type="GO" id="GO:0043235">
    <property type="term" value="C:receptor complex"/>
    <property type="evidence" value="ECO:0007669"/>
    <property type="project" value="TreeGrafter"/>
</dbReference>
<evidence type="ECO:0000256" key="1">
    <source>
        <dbReference type="ARBA" id="ARBA00004167"/>
    </source>
</evidence>
<keyword evidence="5 15" id="KW-0472">Membrane</keyword>
<dbReference type="InterPro" id="IPR003598">
    <property type="entry name" value="Ig_sub2"/>
</dbReference>
<dbReference type="STRING" id="50429.A0A2B4S5D0"/>
<evidence type="ECO:0000256" key="6">
    <source>
        <dbReference type="ARBA" id="ARBA00023157"/>
    </source>
</evidence>
<dbReference type="InterPro" id="IPR007110">
    <property type="entry name" value="Ig-like_dom"/>
</dbReference>
<evidence type="ECO:0000256" key="4">
    <source>
        <dbReference type="ARBA" id="ARBA00022989"/>
    </source>
</evidence>
<dbReference type="PANTHER" id="PTHR24416">
    <property type="entry name" value="TYROSINE-PROTEIN KINASE RECEPTOR"/>
    <property type="match status" value="1"/>
</dbReference>
<dbReference type="Gene3D" id="1.10.510.10">
    <property type="entry name" value="Transferase(Phosphotransferase) domain 1"/>
    <property type="match status" value="1"/>
</dbReference>
<dbReference type="GO" id="GO:0005886">
    <property type="term" value="C:plasma membrane"/>
    <property type="evidence" value="ECO:0007669"/>
    <property type="project" value="TreeGrafter"/>
</dbReference>
<feature type="domain" description="Protein kinase" evidence="16">
    <location>
        <begin position="498"/>
        <end position="712"/>
    </location>
</feature>
<keyword evidence="9" id="KW-0393">Immunoglobulin domain</keyword>
<dbReference type="PROSITE" id="PS00109">
    <property type="entry name" value="PROTEIN_KINASE_TYR"/>
    <property type="match status" value="1"/>
</dbReference>
<evidence type="ECO:0000259" key="16">
    <source>
        <dbReference type="PROSITE" id="PS50011"/>
    </source>
</evidence>
<dbReference type="FunFam" id="2.60.40.10:FF:000032">
    <property type="entry name" value="palladin isoform X1"/>
    <property type="match status" value="1"/>
</dbReference>
<dbReference type="OrthoDB" id="10010359at2759"/>
<dbReference type="PROSITE" id="PS50835">
    <property type="entry name" value="IG_LIKE"/>
    <property type="match status" value="3"/>
</dbReference>
<dbReference type="EMBL" id="LSMT01000200">
    <property type="protein sequence ID" value="PFX23685.1"/>
    <property type="molecule type" value="Genomic_DNA"/>
</dbReference>
<feature type="binding site" evidence="13">
    <location>
        <position position="656"/>
    </location>
    <ligand>
        <name>Mg(2+)</name>
        <dbReference type="ChEBI" id="CHEBI:18420"/>
    </ligand>
</feature>
<name>A0A2B4S5D0_STYPI</name>
<evidence type="ECO:0000313" key="18">
    <source>
        <dbReference type="EMBL" id="PFX23685.1"/>
    </source>
</evidence>
<protein>
    <recommendedName>
        <fullName evidence="2">receptor protein-tyrosine kinase</fullName>
        <ecNumber evidence="2">2.7.10.1</ecNumber>
    </recommendedName>
</protein>
<evidence type="ECO:0000256" key="15">
    <source>
        <dbReference type="SAM" id="Phobius"/>
    </source>
</evidence>
<proteinExistence type="predicted"/>
<evidence type="ECO:0000256" key="7">
    <source>
        <dbReference type="ARBA" id="ARBA00023170"/>
    </source>
</evidence>
<dbReference type="InterPro" id="IPR036179">
    <property type="entry name" value="Ig-like_dom_sf"/>
</dbReference>
<dbReference type="InterPro" id="IPR011009">
    <property type="entry name" value="Kinase-like_dom_sf"/>
</dbReference>
<accession>A0A2B4S5D0</accession>
<dbReference type="SMART" id="SM00409">
    <property type="entry name" value="IG"/>
    <property type="match status" value="3"/>
</dbReference>
<dbReference type="SMART" id="SM00219">
    <property type="entry name" value="TyrKc"/>
    <property type="match status" value="1"/>
</dbReference>
<dbReference type="InterPro" id="IPR013783">
    <property type="entry name" value="Ig-like_fold"/>
</dbReference>
<dbReference type="CDD" id="cd00192">
    <property type="entry name" value="PTKc"/>
    <property type="match status" value="1"/>
</dbReference>
<gene>
    <name evidence="18" type="primary">FGFR1</name>
    <name evidence="18" type="ORF">AWC38_SpisGene11754</name>
</gene>
<dbReference type="InterPro" id="IPR017441">
    <property type="entry name" value="Protein_kinase_ATP_BS"/>
</dbReference>
<dbReference type="InterPro" id="IPR001245">
    <property type="entry name" value="Ser-Thr/Tyr_kinase_cat_dom"/>
</dbReference>